<keyword evidence="5" id="KW-1185">Reference proteome</keyword>
<dbReference type="GO" id="GO:0016747">
    <property type="term" value="F:acyltransferase activity, transferring groups other than amino-acyl groups"/>
    <property type="evidence" value="ECO:0007669"/>
    <property type="project" value="InterPro"/>
</dbReference>
<name>A0A2R8CF19_9RHOB</name>
<dbReference type="PANTHER" id="PTHR43877">
    <property type="entry name" value="AMINOALKYLPHOSPHONATE N-ACETYLTRANSFERASE-RELATED-RELATED"/>
    <property type="match status" value="1"/>
</dbReference>
<proteinExistence type="predicted"/>
<sequence length="170" mass="18829">MKIRAATRDDLPAIRDIHVLSWRASYAGMLPDDFLGAPLEAAMTDRWGQMPENDVLLLVAEEGDLLGFACVRCDNAHGPLLDNLHVAGDVQGQGVGLHLMQALAKRLTGMRKTTLWLEVLEANTAARRFYDRLGGVEGPVFQDDLFGNPVPARKVIWNGFEKIFMPDEKS</sequence>
<evidence type="ECO:0000313" key="4">
    <source>
        <dbReference type="EMBL" id="SPJ31015.1"/>
    </source>
</evidence>
<dbReference type="SUPFAM" id="SSF55729">
    <property type="entry name" value="Acyl-CoA N-acyltransferases (Nat)"/>
    <property type="match status" value="1"/>
</dbReference>
<dbReference type="InterPro" id="IPR000182">
    <property type="entry name" value="GNAT_dom"/>
</dbReference>
<accession>A0A2R8CF19</accession>
<dbReference type="PROSITE" id="PS51186">
    <property type="entry name" value="GNAT"/>
    <property type="match status" value="1"/>
</dbReference>
<dbReference type="AlphaFoldDB" id="A0A2R8CF19"/>
<organism evidence="4 5">
    <name type="scientific">Falsiruegeria mediterranea M17</name>
    <dbReference type="NCBI Taxonomy" id="1200281"/>
    <lineage>
        <taxon>Bacteria</taxon>
        <taxon>Pseudomonadati</taxon>
        <taxon>Pseudomonadota</taxon>
        <taxon>Alphaproteobacteria</taxon>
        <taxon>Rhodobacterales</taxon>
        <taxon>Roseobacteraceae</taxon>
        <taxon>Falsiruegeria</taxon>
    </lineage>
</organism>
<dbReference type="EC" id="2.3.1.210" evidence="4"/>
<gene>
    <name evidence="4" type="primary">wecD</name>
    <name evidence="4" type="ORF">TRM7615_04554</name>
</gene>
<evidence type="ECO:0000313" key="5">
    <source>
        <dbReference type="Proteomes" id="UP000244898"/>
    </source>
</evidence>
<feature type="domain" description="N-acetyltransferase" evidence="3">
    <location>
        <begin position="1"/>
        <end position="157"/>
    </location>
</feature>
<dbReference type="InterPro" id="IPR050832">
    <property type="entry name" value="Bact_Acetyltransf"/>
</dbReference>
<keyword evidence="1 4" id="KW-0808">Transferase</keyword>
<reference evidence="5" key="1">
    <citation type="submission" date="2018-03" db="EMBL/GenBank/DDBJ databases">
        <authorList>
            <person name="Rodrigo-Torres L."/>
            <person name="Arahal R. D."/>
            <person name="Lucena T."/>
        </authorList>
    </citation>
    <scope>NUCLEOTIDE SEQUENCE [LARGE SCALE GENOMIC DNA]</scope>
    <source>
        <strain evidence="5">CECT 7615</strain>
    </source>
</reference>
<dbReference type="InterPro" id="IPR016181">
    <property type="entry name" value="Acyl_CoA_acyltransferase"/>
</dbReference>
<dbReference type="Gene3D" id="3.40.630.30">
    <property type="match status" value="1"/>
</dbReference>
<evidence type="ECO:0000256" key="1">
    <source>
        <dbReference type="ARBA" id="ARBA00022679"/>
    </source>
</evidence>
<evidence type="ECO:0000256" key="2">
    <source>
        <dbReference type="ARBA" id="ARBA00023315"/>
    </source>
</evidence>
<protein>
    <submittedName>
        <fullName evidence="4">dTDP-fucosamine acetyltransferase</fullName>
        <ecNumber evidence="4">2.3.1.210</ecNumber>
    </submittedName>
</protein>
<evidence type="ECO:0000259" key="3">
    <source>
        <dbReference type="PROSITE" id="PS51186"/>
    </source>
</evidence>
<dbReference type="OrthoDB" id="273614at2"/>
<dbReference type="CDD" id="cd04301">
    <property type="entry name" value="NAT_SF"/>
    <property type="match status" value="1"/>
</dbReference>
<keyword evidence="2 4" id="KW-0012">Acyltransferase</keyword>
<dbReference type="EMBL" id="ONZG01000015">
    <property type="protein sequence ID" value="SPJ31015.1"/>
    <property type="molecule type" value="Genomic_DNA"/>
</dbReference>
<dbReference type="Pfam" id="PF00583">
    <property type="entry name" value="Acetyltransf_1"/>
    <property type="match status" value="1"/>
</dbReference>
<dbReference type="PANTHER" id="PTHR43877:SF2">
    <property type="entry name" value="AMINOALKYLPHOSPHONATE N-ACETYLTRANSFERASE-RELATED"/>
    <property type="match status" value="1"/>
</dbReference>
<dbReference type="Proteomes" id="UP000244898">
    <property type="component" value="Unassembled WGS sequence"/>
</dbReference>
<dbReference type="RefSeq" id="WP_108792030.1">
    <property type="nucleotide sequence ID" value="NZ_ONZG01000015.1"/>
</dbReference>